<keyword evidence="1" id="KW-0472">Membrane</keyword>
<comment type="caution">
    <text evidence="2">The sequence shown here is derived from an EMBL/GenBank/DDBJ whole genome shotgun (WGS) entry which is preliminary data.</text>
</comment>
<dbReference type="Pfam" id="PF14038">
    <property type="entry name" value="YqzE"/>
    <property type="match status" value="1"/>
</dbReference>
<reference evidence="2 3" key="1">
    <citation type="submission" date="2020-08" db="EMBL/GenBank/DDBJ databases">
        <title>Genomic Encyclopedia of Type Strains, Phase IV (KMG-IV): sequencing the most valuable type-strain genomes for metagenomic binning, comparative biology and taxonomic classification.</title>
        <authorList>
            <person name="Goeker M."/>
        </authorList>
    </citation>
    <scope>NUCLEOTIDE SEQUENCE [LARGE SCALE GENOMIC DNA]</scope>
    <source>
        <strain evidence="2 3">DSM 16325</strain>
    </source>
</reference>
<accession>A0A7W8MVS8</accession>
<dbReference type="Proteomes" id="UP000520011">
    <property type="component" value="Unassembled WGS sequence"/>
</dbReference>
<keyword evidence="1" id="KW-0812">Transmembrane</keyword>
<sequence length="59" mass="7430">MSTNDYVKFVTQQFVRYMDQPKEERKKQREKRKREKPPLLYYWFGMIPLSLQLLFRKKS</sequence>
<proteinExistence type="predicted"/>
<dbReference type="RefSeq" id="WP_183254577.1">
    <property type="nucleotide sequence ID" value="NZ_JACHEP010000013.1"/>
</dbReference>
<dbReference type="InterPro" id="IPR025622">
    <property type="entry name" value="YqzE"/>
</dbReference>
<name>A0A7W8MVS8_9BACL</name>
<feature type="transmembrane region" description="Helical" evidence="1">
    <location>
        <begin position="39"/>
        <end position="55"/>
    </location>
</feature>
<gene>
    <name evidence="2" type="ORF">HNQ34_002328</name>
</gene>
<evidence type="ECO:0000256" key="1">
    <source>
        <dbReference type="SAM" id="Phobius"/>
    </source>
</evidence>
<dbReference type="AlphaFoldDB" id="A0A7W8MVS8"/>
<keyword evidence="1" id="KW-1133">Transmembrane helix</keyword>
<evidence type="ECO:0000313" key="2">
    <source>
        <dbReference type="EMBL" id="MBB5325228.1"/>
    </source>
</evidence>
<keyword evidence="3" id="KW-1185">Reference proteome</keyword>
<protein>
    <recommendedName>
        <fullName evidence="4">YqzE family protein</fullName>
    </recommendedName>
</protein>
<dbReference type="EMBL" id="JACHEP010000013">
    <property type="protein sequence ID" value="MBB5325228.1"/>
    <property type="molecule type" value="Genomic_DNA"/>
</dbReference>
<organism evidence="2 3">
    <name type="scientific">Anoxybacteroides tepidamans</name>
    <dbReference type="NCBI Taxonomy" id="265948"/>
    <lineage>
        <taxon>Bacteria</taxon>
        <taxon>Bacillati</taxon>
        <taxon>Bacillota</taxon>
        <taxon>Bacilli</taxon>
        <taxon>Bacillales</taxon>
        <taxon>Anoxybacillaceae</taxon>
        <taxon>Anoxybacteroides</taxon>
    </lineage>
</organism>
<evidence type="ECO:0000313" key="3">
    <source>
        <dbReference type="Proteomes" id="UP000520011"/>
    </source>
</evidence>
<evidence type="ECO:0008006" key="4">
    <source>
        <dbReference type="Google" id="ProtNLM"/>
    </source>
</evidence>